<evidence type="ECO:0000313" key="3">
    <source>
        <dbReference type="Proteomes" id="UP001373714"/>
    </source>
</evidence>
<dbReference type="InterPro" id="IPR001810">
    <property type="entry name" value="F-box_dom"/>
</dbReference>
<evidence type="ECO:0000313" key="2">
    <source>
        <dbReference type="EMBL" id="KAK6358743.1"/>
    </source>
</evidence>
<dbReference type="EMBL" id="JAVHNS010000004">
    <property type="protein sequence ID" value="KAK6358743.1"/>
    <property type="molecule type" value="Genomic_DNA"/>
</dbReference>
<accession>A0AAV9VCJ8</accession>
<comment type="caution">
    <text evidence="2">The sequence shown here is derived from an EMBL/GenBank/DDBJ whole genome shotgun (WGS) entry which is preliminary data.</text>
</comment>
<evidence type="ECO:0000259" key="1">
    <source>
        <dbReference type="Pfam" id="PF12937"/>
    </source>
</evidence>
<dbReference type="Pfam" id="PF12937">
    <property type="entry name" value="F-box-like"/>
    <property type="match status" value="1"/>
</dbReference>
<dbReference type="Proteomes" id="UP001373714">
    <property type="component" value="Unassembled WGS sequence"/>
</dbReference>
<dbReference type="SUPFAM" id="SSF81383">
    <property type="entry name" value="F-box domain"/>
    <property type="match status" value="1"/>
</dbReference>
<dbReference type="CDD" id="cd09917">
    <property type="entry name" value="F-box_SF"/>
    <property type="match status" value="1"/>
</dbReference>
<dbReference type="InterPro" id="IPR036047">
    <property type="entry name" value="F-box-like_dom_sf"/>
</dbReference>
<feature type="domain" description="F-box" evidence="1">
    <location>
        <begin position="4"/>
        <end position="37"/>
    </location>
</feature>
<sequence length="261" mass="30143">MAKLEDLPVEIHIQILSYLTWQSKYRCSLASTSFQNVLLAHGRDIRLADCRYQETGPTYLDPDPDNRRSPPRPGFHILFQENLMSYLEIGSDKKVTSIVFGPWIKNILNPIRIISPSLHYPILAPLGQSFLLNDPVFERTQDLTGTGAEDPRRITIKTTTGEIHRRHILRRKRLLFSQDHRLDTITVQEFLELIAKVLQENESSGRAPYGRRARVRMSKTGQYHMTVYAELFEIQEPKPKTFGGKLRRLLNLGPRSHFVDP</sequence>
<protein>
    <recommendedName>
        <fullName evidence="1">F-box domain-containing protein</fullName>
    </recommendedName>
</protein>
<name>A0AAV9VCJ8_9PEZI</name>
<proteinExistence type="predicted"/>
<organism evidence="2 3">
    <name type="scientific">Orbilia blumenaviensis</name>
    <dbReference type="NCBI Taxonomy" id="1796055"/>
    <lineage>
        <taxon>Eukaryota</taxon>
        <taxon>Fungi</taxon>
        <taxon>Dikarya</taxon>
        <taxon>Ascomycota</taxon>
        <taxon>Pezizomycotina</taxon>
        <taxon>Orbiliomycetes</taxon>
        <taxon>Orbiliales</taxon>
        <taxon>Orbiliaceae</taxon>
        <taxon>Orbilia</taxon>
    </lineage>
</organism>
<dbReference type="AlphaFoldDB" id="A0AAV9VCJ8"/>
<gene>
    <name evidence="2" type="ORF">TWF730_008065</name>
</gene>
<reference evidence="2 3" key="1">
    <citation type="submission" date="2019-10" db="EMBL/GenBank/DDBJ databases">
        <authorList>
            <person name="Palmer J.M."/>
        </authorList>
    </citation>
    <scope>NUCLEOTIDE SEQUENCE [LARGE SCALE GENOMIC DNA]</scope>
    <source>
        <strain evidence="2 3">TWF730</strain>
    </source>
</reference>
<keyword evidence="3" id="KW-1185">Reference proteome</keyword>